<dbReference type="PANTHER" id="PTHR10410">
    <property type="entry name" value="EUKARYOTIC TRANSLATION INITIATION FACTOR 3 -RELATED"/>
    <property type="match status" value="1"/>
</dbReference>
<dbReference type="STRING" id="456900.A0A151ILG3"/>
<accession>A0A151ILG3</accession>
<dbReference type="EMBL" id="KQ977120">
    <property type="protein sequence ID" value="KYN05584.1"/>
    <property type="molecule type" value="Genomic_DNA"/>
</dbReference>
<reference evidence="3 4" key="1">
    <citation type="submission" date="2016-03" db="EMBL/GenBank/DDBJ databases">
        <title>Cyphomyrmex costatus WGS genome.</title>
        <authorList>
            <person name="Nygaard S."/>
            <person name="Hu H."/>
            <person name="Boomsma J."/>
            <person name="Zhang G."/>
        </authorList>
    </citation>
    <scope>NUCLEOTIDE SEQUENCE [LARGE SCALE GENOMIC DNA]</scope>
    <source>
        <strain evidence="3">MS0001</strain>
        <tissue evidence="3">Whole body</tissue>
    </source>
</reference>
<dbReference type="Gene3D" id="3.40.140.10">
    <property type="entry name" value="Cytidine Deaminase, domain 2"/>
    <property type="match status" value="1"/>
</dbReference>
<feature type="domain" description="MPN" evidence="2">
    <location>
        <begin position="118"/>
        <end position="238"/>
    </location>
</feature>
<evidence type="ECO:0000313" key="3">
    <source>
        <dbReference type="EMBL" id="KYN05584.1"/>
    </source>
</evidence>
<sequence>TRGQRLEERSSRGENRRGEQSGANSGERREGEPKRVDREIEAPEERLGAGGWLQPPLPPPPPPLPSPPTTLSTLPTSFVHSACHRYDEPIAHSEKIFNHASRTRPVTVVVVEKKEGERECKSSFLLPIPHMCHWYVPKISAVIILRRLDKKKDRVEISSEQLLKAATEAERLTVELNRPMRVLGWYHSHPHITVCPSHVDVRTQATYQTMDHSFVGLIFSVFSEGKESKEHEIFLNCFQSDNGEATEIPLEIVHTPEISNRCLRTMTDLSKILVQEEEDMAEACKDHPDVLASIHNDAVRTRALVHITDIITKPLVQTFEKRIALNKLRTTHLRRQLQELQKICNG</sequence>
<organism evidence="3 4">
    <name type="scientific">Cyphomyrmex costatus</name>
    <dbReference type="NCBI Taxonomy" id="456900"/>
    <lineage>
        <taxon>Eukaryota</taxon>
        <taxon>Metazoa</taxon>
        <taxon>Ecdysozoa</taxon>
        <taxon>Arthropoda</taxon>
        <taxon>Hexapoda</taxon>
        <taxon>Insecta</taxon>
        <taxon>Pterygota</taxon>
        <taxon>Neoptera</taxon>
        <taxon>Endopterygota</taxon>
        <taxon>Hymenoptera</taxon>
        <taxon>Apocrita</taxon>
        <taxon>Aculeata</taxon>
        <taxon>Formicoidea</taxon>
        <taxon>Formicidae</taxon>
        <taxon>Myrmicinae</taxon>
        <taxon>Cyphomyrmex</taxon>
    </lineage>
</organism>
<dbReference type="AlphaFoldDB" id="A0A151ILG3"/>
<proteinExistence type="predicted"/>
<feature type="compositionally biased region" description="Basic and acidic residues" evidence="1">
    <location>
        <begin position="26"/>
        <end position="47"/>
    </location>
</feature>
<feature type="region of interest" description="Disordered" evidence="1">
    <location>
        <begin position="1"/>
        <end position="73"/>
    </location>
</feature>
<keyword evidence="4" id="KW-1185">Reference proteome</keyword>
<dbReference type="SMART" id="SM00232">
    <property type="entry name" value="JAB_MPN"/>
    <property type="match status" value="1"/>
</dbReference>
<feature type="compositionally biased region" description="Pro residues" evidence="1">
    <location>
        <begin position="55"/>
        <end position="68"/>
    </location>
</feature>
<dbReference type="InterPro" id="IPR050242">
    <property type="entry name" value="JAMM_MPN+_peptidase_M67A"/>
</dbReference>
<gene>
    <name evidence="3" type="ORF">ALC62_03502</name>
</gene>
<dbReference type="GO" id="GO:0008237">
    <property type="term" value="F:metallopeptidase activity"/>
    <property type="evidence" value="ECO:0007669"/>
    <property type="project" value="InterPro"/>
</dbReference>
<dbReference type="InterPro" id="IPR037518">
    <property type="entry name" value="MPN"/>
</dbReference>
<evidence type="ECO:0000313" key="4">
    <source>
        <dbReference type="Proteomes" id="UP000078542"/>
    </source>
</evidence>
<dbReference type="Pfam" id="PF18110">
    <property type="entry name" value="BRCC36_C"/>
    <property type="match status" value="1"/>
</dbReference>
<evidence type="ECO:0000259" key="2">
    <source>
        <dbReference type="PROSITE" id="PS50249"/>
    </source>
</evidence>
<dbReference type="PROSITE" id="PS50249">
    <property type="entry name" value="MPN"/>
    <property type="match status" value="1"/>
</dbReference>
<feature type="non-terminal residue" evidence="3">
    <location>
        <position position="1"/>
    </location>
</feature>
<name>A0A151ILG3_9HYME</name>
<dbReference type="InterPro" id="IPR000555">
    <property type="entry name" value="JAMM/MPN+_dom"/>
</dbReference>
<protein>
    <submittedName>
        <fullName evidence="3">Lys-63-specific deubiquitinase BRCC36</fullName>
    </submittedName>
</protein>
<dbReference type="InterPro" id="IPR040749">
    <property type="entry name" value="BRCC36_C"/>
</dbReference>
<dbReference type="Proteomes" id="UP000078542">
    <property type="component" value="Unassembled WGS sequence"/>
</dbReference>
<feature type="compositionally biased region" description="Basic and acidic residues" evidence="1">
    <location>
        <begin position="1"/>
        <end position="19"/>
    </location>
</feature>
<dbReference type="SUPFAM" id="SSF102712">
    <property type="entry name" value="JAB1/MPN domain"/>
    <property type="match status" value="1"/>
</dbReference>
<evidence type="ECO:0000256" key="1">
    <source>
        <dbReference type="SAM" id="MobiDB-lite"/>
    </source>
</evidence>
<dbReference type="Pfam" id="PF01398">
    <property type="entry name" value="JAB"/>
    <property type="match status" value="1"/>
</dbReference>